<organism evidence="2 3">
    <name type="scientific">Glomerella acutata</name>
    <name type="common">Colletotrichum acutatum</name>
    <dbReference type="NCBI Taxonomy" id="27357"/>
    <lineage>
        <taxon>Eukaryota</taxon>
        <taxon>Fungi</taxon>
        <taxon>Dikarya</taxon>
        <taxon>Ascomycota</taxon>
        <taxon>Pezizomycotina</taxon>
        <taxon>Sordariomycetes</taxon>
        <taxon>Hypocreomycetidae</taxon>
        <taxon>Glomerellales</taxon>
        <taxon>Glomerellaceae</taxon>
        <taxon>Colletotrichum</taxon>
        <taxon>Colletotrichum acutatum species complex</taxon>
    </lineage>
</organism>
<sequence>MTRLRSIFRLTIPQLLGYYSGRLVSVAAIVAVPLSPSKSNKPLLSPFFVQPCCHPPTLLSSCTDCTEPTLPKVGIQSTGLRTVPMEPSSPTPKIPITHHPSRWLYPSYLHLKAQDSIPPYSNPPCLPCSGAPRSSPHVPSHSPSPNPNPGVRPFQTLFAAGLPPSCLWPGPVKPSLCLDPQSRLARLPPVPRLQAQLAKHTAPVWSGISLSVFSSSSIFLTASSLLPSLSPLKWEYPNFTYLRIPTLPD</sequence>
<evidence type="ECO:0000313" key="3">
    <source>
        <dbReference type="Proteomes" id="UP001244207"/>
    </source>
</evidence>
<dbReference type="AlphaFoldDB" id="A0AAD8XQK0"/>
<feature type="compositionally biased region" description="Low complexity" evidence="1">
    <location>
        <begin position="132"/>
        <end position="141"/>
    </location>
</feature>
<reference evidence="2" key="1">
    <citation type="submission" date="2021-12" db="EMBL/GenBank/DDBJ databases">
        <title>Comparative genomics, transcriptomics and evolutionary studies reveal genomic signatures of adaptation to plant cell wall in hemibiotrophic fungi.</title>
        <authorList>
            <consortium name="DOE Joint Genome Institute"/>
            <person name="Baroncelli R."/>
            <person name="Diaz J.F."/>
            <person name="Benocci T."/>
            <person name="Peng M."/>
            <person name="Battaglia E."/>
            <person name="Haridas S."/>
            <person name="Andreopoulos W."/>
            <person name="Labutti K."/>
            <person name="Pangilinan J."/>
            <person name="Floch G.L."/>
            <person name="Makela M.R."/>
            <person name="Henrissat B."/>
            <person name="Grigoriev I.V."/>
            <person name="Crouch J.A."/>
            <person name="De Vries R.P."/>
            <person name="Sukno S.A."/>
            <person name="Thon M.R."/>
        </authorList>
    </citation>
    <scope>NUCLEOTIDE SEQUENCE</scope>
    <source>
        <strain evidence="2">CBS 112980</strain>
    </source>
</reference>
<keyword evidence="3" id="KW-1185">Reference proteome</keyword>
<name>A0AAD8XQK0_GLOAC</name>
<feature type="region of interest" description="Disordered" evidence="1">
    <location>
        <begin position="131"/>
        <end position="154"/>
    </location>
</feature>
<dbReference type="Proteomes" id="UP001244207">
    <property type="component" value="Unassembled WGS sequence"/>
</dbReference>
<evidence type="ECO:0000313" key="2">
    <source>
        <dbReference type="EMBL" id="KAK1731719.1"/>
    </source>
</evidence>
<accession>A0AAD8XQK0</accession>
<comment type="caution">
    <text evidence="2">The sequence shown here is derived from an EMBL/GenBank/DDBJ whole genome shotgun (WGS) entry which is preliminary data.</text>
</comment>
<evidence type="ECO:0000256" key="1">
    <source>
        <dbReference type="SAM" id="MobiDB-lite"/>
    </source>
</evidence>
<gene>
    <name evidence="2" type="ORF">BDZ83DRAFT_1883</name>
</gene>
<proteinExistence type="predicted"/>
<protein>
    <submittedName>
        <fullName evidence="2">Uncharacterized protein</fullName>
    </submittedName>
</protein>
<dbReference type="RefSeq" id="XP_060371774.1">
    <property type="nucleotide sequence ID" value="XM_060501572.1"/>
</dbReference>
<dbReference type="EMBL" id="JAHMHS010000001">
    <property type="protein sequence ID" value="KAK1731719.1"/>
    <property type="molecule type" value="Genomic_DNA"/>
</dbReference>
<dbReference type="GeneID" id="85385471"/>